<dbReference type="PIRSF" id="PIRSF001435">
    <property type="entry name" value="Nth"/>
    <property type="match status" value="1"/>
</dbReference>
<dbReference type="EMBL" id="JAAXZR010000013">
    <property type="protein sequence ID" value="NLT79289.1"/>
    <property type="molecule type" value="Genomic_DNA"/>
</dbReference>
<dbReference type="SUPFAM" id="SSF48150">
    <property type="entry name" value="DNA-glycosylase"/>
    <property type="match status" value="1"/>
</dbReference>
<dbReference type="AlphaFoldDB" id="A0A971CY58"/>
<evidence type="ECO:0000256" key="5">
    <source>
        <dbReference type="ARBA" id="ARBA00022801"/>
    </source>
</evidence>
<name>A0A971CY58_9BIFI</name>
<dbReference type="RefSeq" id="WP_273173027.1">
    <property type="nucleotide sequence ID" value="NZ_JAAXZR010000013.1"/>
</dbReference>
<comment type="function">
    <text evidence="10">DNA repair enzyme that has both DNA N-glycosylase activity and AP-lyase activity. The DNA N-glycosylase activity releases various damaged pyrimidines from DNA by cleaving the N-glycosidic bond, leaving an AP (apurinic/apyrimidinic) site. The AP-lyase activity cleaves the phosphodiester bond 3' to the AP site by a beta-elimination, leaving a 3'-terminal unsaturated sugar and a product with a terminal 5'-phosphate.</text>
</comment>
<dbReference type="SMART" id="SM00478">
    <property type="entry name" value="ENDO3c"/>
    <property type="match status" value="1"/>
</dbReference>
<keyword evidence="6 10" id="KW-0408">Iron</keyword>
<dbReference type="GO" id="GO:0051539">
    <property type="term" value="F:4 iron, 4 sulfur cluster binding"/>
    <property type="evidence" value="ECO:0007669"/>
    <property type="project" value="UniProtKB-UniRule"/>
</dbReference>
<feature type="binding site" evidence="10">
    <location>
        <position position="209"/>
    </location>
    <ligand>
        <name>[4Fe-4S] cluster</name>
        <dbReference type="ChEBI" id="CHEBI:49883"/>
    </ligand>
</feature>
<evidence type="ECO:0000256" key="1">
    <source>
        <dbReference type="ARBA" id="ARBA00008343"/>
    </source>
</evidence>
<dbReference type="FunFam" id="1.10.340.30:FF:000001">
    <property type="entry name" value="Endonuclease III"/>
    <property type="match status" value="1"/>
</dbReference>
<evidence type="ECO:0000256" key="4">
    <source>
        <dbReference type="ARBA" id="ARBA00022763"/>
    </source>
</evidence>
<dbReference type="GO" id="GO:0140078">
    <property type="term" value="F:class I DNA-(apurinic or apyrimidinic site) endonuclease activity"/>
    <property type="evidence" value="ECO:0007669"/>
    <property type="project" value="UniProtKB-EC"/>
</dbReference>
<dbReference type="NCBIfam" id="TIGR01083">
    <property type="entry name" value="nth"/>
    <property type="match status" value="1"/>
</dbReference>
<feature type="binding site" evidence="10">
    <location>
        <position position="206"/>
    </location>
    <ligand>
        <name>[4Fe-4S] cluster</name>
        <dbReference type="ChEBI" id="CHEBI:49883"/>
    </ligand>
</feature>
<keyword evidence="4 10" id="KW-0227">DNA damage</keyword>
<reference evidence="12" key="1">
    <citation type="journal article" date="2020" name="Biotechnol. Biofuels">
        <title>New insights from the biogas microbiome by comprehensive genome-resolved metagenomics of nearly 1600 species originating from multiple anaerobic digesters.</title>
        <authorList>
            <person name="Campanaro S."/>
            <person name="Treu L."/>
            <person name="Rodriguez-R L.M."/>
            <person name="Kovalovszki A."/>
            <person name="Ziels R.M."/>
            <person name="Maus I."/>
            <person name="Zhu X."/>
            <person name="Kougias P.G."/>
            <person name="Basile A."/>
            <person name="Luo G."/>
            <person name="Schluter A."/>
            <person name="Konstantinidis K.T."/>
            <person name="Angelidaki I."/>
        </authorList>
    </citation>
    <scope>NUCLEOTIDE SEQUENCE</scope>
    <source>
        <strain evidence="12">AS01afH2WH_6</strain>
    </source>
</reference>
<dbReference type="Gene3D" id="1.10.1670.10">
    <property type="entry name" value="Helix-hairpin-Helix base-excision DNA repair enzymes (C-terminal)"/>
    <property type="match status" value="1"/>
</dbReference>
<dbReference type="Proteomes" id="UP000767327">
    <property type="component" value="Unassembled WGS sequence"/>
</dbReference>
<dbReference type="InterPro" id="IPR005759">
    <property type="entry name" value="Nth"/>
</dbReference>
<proteinExistence type="inferred from homology"/>
<reference evidence="12" key="2">
    <citation type="submission" date="2020-01" db="EMBL/GenBank/DDBJ databases">
        <authorList>
            <person name="Campanaro S."/>
        </authorList>
    </citation>
    <scope>NUCLEOTIDE SEQUENCE</scope>
    <source>
        <strain evidence="12">AS01afH2WH_6</strain>
    </source>
</reference>
<keyword evidence="8 10" id="KW-0234">DNA repair</keyword>
<keyword evidence="2 10" id="KW-0004">4Fe-4S</keyword>
<gene>
    <name evidence="10 12" type="primary">nth</name>
    <name evidence="12" type="ORF">GXW98_03255</name>
</gene>
<keyword evidence="9 10" id="KW-0326">Glycosidase</keyword>
<dbReference type="EC" id="4.2.99.18" evidence="10"/>
<protein>
    <recommendedName>
        <fullName evidence="10">Endonuclease III</fullName>
        <ecNumber evidence="10">4.2.99.18</ecNumber>
    </recommendedName>
    <alternativeName>
        <fullName evidence="10">DNA-(apurinic or apyrimidinic site) lyase</fullName>
    </alternativeName>
</protein>
<evidence type="ECO:0000256" key="8">
    <source>
        <dbReference type="ARBA" id="ARBA00023204"/>
    </source>
</evidence>
<dbReference type="Pfam" id="PF00633">
    <property type="entry name" value="HHH"/>
    <property type="match status" value="1"/>
</dbReference>
<evidence type="ECO:0000313" key="13">
    <source>
        <dbReference type="Proteomes" id="UP000767327"/>
    </source>
</evidence>
<comment type="catalytic activity">
    <reaction evidence="10">
        <text>2'-deoxyribonucleotide-(2'-deoxyribose 5'-phosphate)-2'-deoxyribonucleotide-DNA = a 3'-end 2'-deoxyribonucleotide-(2,3-dehydro-2,3-deoxyribose 5'-phosphate)-DNA + a 5'-end 5'-phospho-2'-deoxyribonucleoside-DNA + H(+)</text>
        <dbReference type="Rhea" id="RHEA:66592"/>
        <dbReference type="Rhea" id="RHEA-COMP:13180"/>
        <dbReference type="Rhea" id="RHEA-COMP:16897"/>
        <dbReference type="Rhea" id="RHEA-COMP:17067"/>
        <dbReference type="ChEBI" id="CHEBI:15378"/>
        <dbReference type="ChEBI" id="CHEBI:136412"/>
        <dbReference type="ChEBI" id="CHEBI:157695"/>
        <dbReference type="ChEBI" id="CHEBI:167181"/>
        <dbReference type="EC" id="4.2.99.18"/>
    </reaction>
</comment>
<evidence type="ECO:0000256" key="9">
    <source>
        <dbReference type="ARBA" id="ARBA00023295"/>
    </source>
</evidence>
<evidence type="ECO:0000256" key="7">
    <source>
        <dbReference type="ARBA" id="ARBA00023014"/>
    </source>
</evidence>
<feature type="domain" description="HhH-GPD" evidence="11">
    <location>
        <begin position="45"/>
        <end position="197"/>
    </location>
</feature>
<evidence type="ECO:0000256" key="2">
    <source>
        <dbReference type="ARBA" id="ARBA00022485"/>
    </source>
</evidence>
<evidence type="ECO:0000313" key="12">
    <source>
        <dbReference type="EMBL" id="NLT79289.1"/>
    </source>
</evidence>
<dbReference type="Pfam" id="PF00730">
    <property type="entry name" value="HhH-GPD"/>
    <property type="match status" value="1"/>
</dbReference>
<dbReference type="CDD" id="cd00056">
    <property type="entry name" value="ENDO3c"/>
    <property type="match status" value="1"/>
</dbReference>
<dbReference type="InterPro" id="IPR003265">
    <property type="entry name" value="HhH-GPD_domain"/>
</dbReference>
<dbReference type="HAMAP" id="MF_00942">
    <property type="entry name" value="Nth"/>
    <property type="match status" value="1"/>
</dbReference>
<keyword evidence="10" id="KW-0238">DNA-binding</keyword>
<keyword evidence="5 10" id="KW-0378">Hydrolase</keyword>
<comment type="similarity">
    <text evidence="1 10">Belongs to the Nth/MutY family.</text>
</comment>
<evidence type="ECO:0000259" key="11">
    <source>
        <dbReference type="SMART" id="SM00478"/>
    </source>
</evidence>
<dbReference type="InterPro" id="IPR000445">
    <property type="entry name" value="HhH_motif"/>
</dbReference>
<keyword evidence="3 10" id="KW-0479">Metal-binding</keyword>
<dbReference type="PANTHER" id="PTHR10359:SF18">
    <property type="entry name" value="ENDONUCLEASE III"/>
    <property type="match status" value="1"/>
</dbReference>
<keyword evidence="12" id="KW-0540">Nuclease</keyword>
<keyword evidence="12" id="KW-0255">Endonuclease</keyword>
<dbReference type="InterPro" id="IPR023170">
    <property type="entry name" value="HhH_base_excis_C"/>
</dbReference>
<dbReference type="GO" id="GO:0019104">
    <property type="term" value="F:DNA N-glycosylase activity"/>
    <property type="evidence" value="ECO:0007669"/>
    <property type="project" value="UniProtKB-UniRule"/>
</dbReference>
<dbReference type="GO" id="GO:0046872">
    <property type="term" value="F:metal ion binding"/>
    <property type="evidence" value="ECO:0007669"/>
    <property type="project" value="UniProtKB-KW"/>
</dbReference>
<comment type="cofactor">
    <cofactor evidence="10">
        <name>[4Fe-4S] cluster</name>
        <dbReference type="ChEBI" id="CHEBI:49883"/>
    </cofactor>
    <text evidence="10">Binds 1 [4Fe-4S] cluster.</text>
</comment>
<dbReference type="Pfam" id="PF10576">
    <property type="entry name" value="EndIII_4Fe-2S"/>
    <property type="match status" value="1"/>
</dbReference>
<accession>A0A971CY58</accession>
<evidence type="ECO:0000256" key="10">
    <source>
        <dbReference type="HAMAP-Rule" id="MF_00942"/>
    </source>
</evidence>
<dbReference type="InterPro" id="IPR003651">
    <property type="entry name" value="Endonuclease3_FeS-loop_motif"/>
</dbReference>
<evidence type="ECO:0000256" key="3">
    <source>
        <dbReference type="ARBA" id="ARBA00022723"/>
    </source>
</evidence>
<dbReference type="GO" id="GO:0006285">
    <property type="term" value="P:base-excision repair, AP site formation"/>
    <property type="evidence" value="ECO:0007669"/>
    <property type="project" value="TreeGrafter"/>
</dbReference>
<dbReference type="Gene3D" id="1.10.340.30">
    <property type="entry name" value="Hypothetical protein, domain 2"/>
    <property type="match status" value="1"/>
</dbReference>
<comment type="caution">
    <text evidence="12">The sequence shown here is derived from an EMBL/GenBank/DDBJ whole genome shotgun (WGS) entry which is preliminary data.</text>
</comment>
<feature type="binding site" evidence="10">
    <location>
        <position position="199"/>
    </location>
    <ligand>
        <name>[4Fe-4S] cluster</name>
        <dbReference type="ChEBI" id="CHEBI:49883"/>
    </ligand>
</feature>
<dbReference type="SMART" id="SM00525">
    <property type="entry name" value="FES"/>
    <property type="match status" value="1"/>
</dbReference>
<evidence type="ECO:0000256" key="6">
    <source>
        <dbReference type="ARBA" id="ARBA00023004"/>
    </source>
</evidence>
<keyword evidence="10" id="KW-0456">Lyase</keyword>
<keyword evidence="7 10" id="KW-0411">Iron-sulfur</keyword>
<sequence length="224" mass="25076">MAQESKAHRLERMHEEYEKLCMLYPAPRCALDFSSPLELLVATVLSAQTTDVRVNMVTPELFDTYPTAEALAAANPSQLEDIIHSTGFYHAKAKHLIGLGAALVTRFDSVVPHTMDELTSLPGVGRKTANVVLGNAFRIPGFPVDTHVIRLTRRLRWREDWKSPHPDPVHIEHEITSYFPPETWTDLSHRLILHGRAVCHARKPECSRCPLADTCPSAEITPAT</sequence>
<dbReference type="GO" id="GO:0003677">
    <property type="term" value="F:DNA binding"/>
    <property type="evidence" value="ECO:0007669"/>
    <property type="project" value="UniProtKB-UniRule"/>
</dbReference>
<dbReference type="InterPro" id="IPR011257">
    <property type="entry name" value="DNA_glycosylase"/>
</dbReference>
<organism evidence="12 13">
    <name type="scientific">Bifidobacterium crudilactis</name>
    <dbReference type="NCBI Taxonomy" id="327277"/>
    <lineage>
        <taxon>Bacteria</taxon>
        <taxon>Bacillati</taxon>
        <taxon>Actinomycetota</taxon>
        <taxon>Actinomycetes</taxon>
        <taxon>Bifidobacteriales</taxon>
        <taxon>Bifidobacteriaceae</taxon>
        <taxon>Bifidobacterium</taxon>
    </lineage>
</organism>
<feature type="binding site" evidence="10">
    <location>
        <position position="215"/>
    </location>
    <ligand>
        <name>[4Fe-4S] cluster</name>
        <dbReference type="ChEBI" id="CHEBI:49883"/>
    </ligand>
</feature>
<dbReference type="PANTHER" id="PTHR10359">
    <property type="entry name" value="A/G-SPECIFIC ADENINE GLYCOSYLASE/ENDONUCLEASE III"/>
    <property type="match status" value="1"/>
</dbReference>